<dbReference type="Proteomes" id="UP000280296">
    <property type="component" value="Unassembled WGS sequence"/>
</dbReference>
<feature type="transmembrane region" description="Helical" evidence="1">
    <location>
        <begin position="104"/>
        <end position="122"/>
    </location>
</feature>
<name>A0A432MPA9_9BACT</name>
<accession>A0A432MPA9</accession>
<keyword evidence="1" id="KW-0472">Membrane</keyword>
<dbReference type="Pfam" id="PF07995">
    <property type="entry name" value="GSDH"/>
    <property type="match status" value="1"/>
</dbReference>
<dbReference type="PANTHER" id="PTHR33546">
    <property type="entry name" value="LARGE, MULTIFUNCTIONAL SECRETED PROTEIN-RELATED"/>
    <property type="match status" value="1"/>
</dbReference>
<feature type="transmembrane region" description="Helical" evidence="1">
    <location>
        <begin position="41"/>
        <end position="60"/>
    </location>
</feature>
<dbReference type="RefSeq" id="WP_126723895.1">
    <property type="nucleotide sequence ID" value="NZ_RYZH01000004.1"/>
</dbReference>
<dbReference type="InterPro" id="IPR012938">
    <property type="entry name" value="Glc/Sorbosone_DH"/>
</dbReference>
<dbReference type="InterPro" id="IPR011042">
    <property type="entry name" value="6-blade_b-propeller_TolB-like"/>
</dbReference>
<keyword evidence="4" id="KW-1185">Reference proteome</keyword>
<dbReference type="Gene3D" id="2.120.10.30">
    <property type="entry name" value="TolB, C-terminal domain"/>
    <property type="match status" value="1"/>
</dbReference>
<protein>
    <recommendedName>
        <fullName evidence="2">Glucose/Sorbosone dehydrogenase domain-containing protein</fullName>
    </recommendedName>
</protein>
<gene>
    <name evidence="3" type="ORF">TsocGM_03325</name>
</gene>
<keyword evidence="1" id="KW-1133">Transmembrane helix</keyword>
<evidence type="ECO:0000313" key="4">
    <source>
        <dbReference type="Proteomes" id="UP000280296"/>
    </source>
</evidence>
<sequence>MLASLQSGDTSSYANYLLAFSIGFAFLCIASAFLLGKRERWWTIAGALVVLVLGVVIASVAGPGRNSVVNLLAVKRFETVAGGLSGLLAALAVLGGAGGTLGRALGYLLCLGVIGFCTLNMAKDAVSASVKALLGRGSPGRGAAESPGKGPSVELFAELDLTPICMARDAEGRLYVGGVSGDINWMGIVSRLDRKDPEGPVVETRVARDLVRPHGMAFHDGDLFIARTGEATRAVQGRMSYEATGAVTRLTDVDGDGRYDLYIDVLDGLPGAFGVHQTSALVFDQQGWMYVSVGAAEDHSPVIEEYEGTILRCRPDGTELEVFARGARNPYAMALGPGGELFCTDNDADERNRGDVVFHVRQGDHLGFPYTQVVGGPEIDGVVEPLYMPGDGAVLEGLVFAEPGSLPEGYDNCFYVAELFGDSVKRLRVRPSDEEGRYELERVEDVFSVKFPLDLVIAPEEQAMYVLAGYDEKKVYRVTFGEGGAE</sequence>
<evidence type="ECO:0000256" key="1">
    <source>
        <dbReference type="SAM" id="Phobius"/>
    </source>
</evidence>
<proteinExistence type="predicted"/>
<evidence type="ECO:0000259" key="2">
    <source>
        <dbReference type="Pfam" id="PF07995"/>
    </source>
</evidence>
<dbReference type="EMBL" id="RYZH01000004">
    <property type="protein sequence ID" value="RUL89160.1"/>
    <property type="molecule type" value="Genomic_DNA"/>
</dbReference>
<dbReference type="SUPFAM" id="SSF50952">
    <property type="entry name" value="Soluble quinoprotein glucose dehydrogenase"/>
    <property type="match status" value="1"/>
</dbReference>
<dbReference type="AlphaFoldDB" id="A0A432MPA9"/>
<dbReference type="PANTHER" id="PTHR33546:SF1">
    <property type="entry name" value="LARGE, MULTIFUNCTIONAL SECRETED PROTEIN"/>
    <property type="match status" value="1"/>
</dbReference>
<keyword evidence="1" id="KW-0812">Transmembrane</keyword>
<evidence type="ECO:0000313" key="3">
    <source>
        <dbReference type="EMBL" id="RUL89160.1"/>
    </source>
</evidence>
<dbReference type="OrthoDB" id="9770043at2"/>
<feature type="transmembrane region" description="Helical" evidence="1">
    <location>
        <begin position="80"/>
        <end position="97"/>
    </location>
</feature>
<feature type="transmembrane region" description="Helical" evidence="1">
    <location>
        <begin position="13"/>
        <end position="34"/>
    </location>
</feature>
<dbReference type="InterPro" id="IPR011041">
    <property type="entry name" value="Quinoprot_gluc/sorb_DH_b-prop"/>
</dbReference>
<reference evidence="3 4" key="1">
    <citation type="submission" date="2018-12" db="EMBL/GenBank/DDBJ databases">
        <authorList>
            <person name="Toschakov S.V."/>
        </authorList>
    </citation>
    <scope>NUCLEOTIDE SEQUENCE [LARGE SCALE GENOMIC DNA]</scope>
    <source>
        <strain evidence="3 4">GM2012</strain>
    </source>
</reference>
<reference evidence="3 4" key="2">
    <citation type="submission" date="2019-01" db="EMBL/GenBank/DDBJ databases">
        <title>Tautonia sociabilis, a novel thermotolerant planctomycete of Isosphaeraceae family, isolated from a 4000 m deep subterranean habitat.</title>
        <authorList>
            <person name="Kovaleva O.L."/>
            <person name="Elcheninov A.G."/>
            <person name="Van Heerden E."/>
            <person name="Toshchakov S.V."/>
            <person name="Novikov A."/>
            <person name="Bonch-Osmolovskaya E.A."/>
            <person name="Kublanov I.V."/>
        </authorList>
    </citation>
    <scope>NUCLEOTIDE SEQUENCE [LARGE SCALE GENOMIC DNA]</scope>
    <source>
        <strain evidence="3 4">GM2012</strain>
    </source>
</reference>
<organism evidence="3 4">
    <name type="scientific">Tautonia sociabilis</name>
    <dbReference type="NCBI Taxonomy" id="2080755"/>
    <lineage>
        <taxon>Bacteria</taxon>
        <taxon>Pseudomonadati</taxon>
        <taxon>Planctomycetota</taxon>
        <taxon>Planctomycetia</taxon>
        <taxon>Isosphaerales</taxon>
        <taxon>Isosphaeraceae</taxon>
        <taxon>Tautonia</taxon>
    </lineage>
</organism>
<feature type="domain" description="Glucose/Sorbosone dehydrogenase" evidence="2">
    <location>
        <begin position="246"/>
        <end position="432"/>
    </location>
</feature>
<comment type="caution">
    <text evidence="3">The sequence shown here is derived from an EMBL/GenBank/DDBJ whole genome shotgun (WGS) entry which is preliminary data.</text>
</comment>